<dbReference type="EMBL" id="BKAJ01000031">
    <property type="protein sequence ID" value="GEP54650.1"/>
    <property type="molecule type" value="Genomic_DNA"/>
</dbReference>
<dbReference type="RefSeq" id="WP_147148388.1">
    <property type="nucleotide sequence ID" value="NZ_BKAJ01000031.1"/>
</dbReference>
<evidence type="ECO:0000256" key="1">
    <source>
        <dbReference type="SAM" id="Phobius"/>
    </source>
</evidence>
<keyword evidence="3" id="KW-1185">Reference proteome</keyword>
<reference evidence="2 3" key="1">
    <citation type="submission" date="2019-07" db="EMBL/GenBank/DDBJ databases">
        <title>Whole genome shotgun sequence of Reyranella soli NBRC 108950.</title>
        <authorList>
            <person name="Hosoyama A."/>
            <person name="Uohara A."/>
            <person name="Ohji S."/>
            <person name="Ichikawa N."/>
        </authorList>
    </citation>
    <scope>NUCLEOTIDE SEQUENCE [LARGE SCALE GENOMIC DNA]</scope>
    <source>
        <strain evidence="2 3">NBRC 108950</strain>
    </source>
</reference>
<dbReference type="OrthoDB" id="8457152at2"/>
<feature type="transmembrane region" description="Helical" evidence="1">
    <location>
        <begin position="122"/>
        <end position="145"/>
    </location>
</feature>
<feature type="transmembrane region" description="Helical" evidence="1">
    <location>
        <begin position="78"/>
        <end position="101"/>
    </location>
</feature>
<evidence type="ECO:0000313" key="2">
    <source>
        <dbReference type="EMBL" id="GEP54650.1"/>
    </source>
</evidence>
<keyword evidence="1" id="KW-0812">Transmembrane</keyword>
<evidence type="ECO:0008006" key="4">
    <source>
        <dbReference type="Google" id="ProtNLM"/>
    </source>
</evidence>
<protein>
    <recommendedName>
        <fullName evidence="4">Yip1 domain-containing protein</fullName>
    </recommendedName>
</protein>
<organism evidence="2 3">
    <name type="scientific">Reyranella soli</name>
    <dbReference type="NCBI Taxonomy" id="1230389"/>
    <lineage>
        <taxon>Bacteria</taxon>
        <taxon>Pseudomonadati</taxon>
        <taxon>Pseudomonadota</taxon>
        <taxon>Alphaproteobacteria</taxon>
        <taxon>Hyphomicrobiales</taxon>
        <taxon>Reyranellaceae</taxon>
        <taxon>Reyranella</taxon>
    </lineage>
</organism>
<accession>A0A512N6P5</accession>
<dbReference type="AlphaFoldDB" id="A0A512N6P5"/>
<proteinExistence type="predicted"/>
<feature type="transmembrane region" description="Helical" evidence="1">
    <location>
        <begin position="165"/>
        <end position="191"/>
    </location>
</feature>
<evidence type="ECO:0000313" key="3">
    <source>
        <dbReference type="Proteomes" id="UP000321058"/>
    </source>
</evidence>
<keyword evidence="1" id="KW-0472">Membrane</keyword>
<gene>
    <name evidence="2" type="ORF">RSO01_18160</name>
</gene>
<feature type="transmembrane region" description="Helical" evidence="1">
    <location>
        <begin position="37"/>
        <end position="58"/>
    </location>
</feature>
<keyword evidence="1" id="KW-1133">Transmembrane helix</keyword>
<name>A0A512N6P5_9HYPH</name>
<dbReference type="Proteomes" id="UP000321058">
    <property type="component" value="Unassembled WGS sequence"/>
</dbReference>
<comment type="caution">
    <text evidence="2">The sequence shown here is derived from an EMBL/GenBank/DDBJ whole genome shotgun (WGS) entry which is preliminary data.</text>
</comment>
<sequence>MGTHQVELSDVHSGPPPSRKRLLAPLRYLSIKHPEKSVYDFVVPAAWTLALFAGYCFVEPKPQLFGDSGLIKLVRDLLIMAVPFMVGALAAVAMGAPGLHLDRRIVGAPLLLDGEALTLRQFVCYLLGYLCFIGLAMLIATVGAALLHDAILVWTKARPNVRQTILFTGAFGLSAALSVLTVTVLWALYFLTAVVNRTDG</sequence>